<comment type="similarity">
    <text evidence="3">Belongs to the cysteine synthase/cystathionine beta-synthase family. SbnA subfamily.</text>
</comment>
<accession>A0ABS9UNJ9</accession>
<evidence type="ECO:0000256" key="1">
    <source>
        <dbReference type="ARBA" id="ARBA00001933"/>
    </source>
</evidence>
<keyword evidence="7" id="KW-0808">Transferase</keyword>
<evidence type="ECO:0000259" key="9">
    <source>
        <dbReference type="Pfam" id="PF00291"/>
    </source>
</evidence>
<gene>
    <name evidence="10" type="primary">sbnA</name>
    <name evidence="10" type="ORF">MM236_09315</name>
</gene>
<dbReference type="PANTHER" id="PTHR10314">
    <property type="entry name" value="CYSTATHIONINE BETA-SYNTHASE"/>
    <property type="match status" value="1"/>
</dbReference>
<dbReference type="RefSeq" id="WP_241274702.1">
    <property type="nucleotide sequence ID" value="NZ_JAKZGS010000006.1"/>
</dbReference>
<dbReference type="SUPFAM" id="SSF53686">
    <property type="entry name" value="Tryptophan synthase beta subunit-like PLP-dependent enzymes"/>
    <property type="match status" value="1"/>
</dbReference>
<sequence>MILSSENRILDHQIYSDQQDQGITSLIGNTGLLRLAKLFPDKQVYGKLELMNPAGSIKDRTAKFIVEESLKLGIINHETLIVESTSGNMGVGLAQICLFHGLKLKLVVDPYINMQTLKLLTAYGANIEMVEQADESGSYLGTRINRVQEILKENQNAFWTQQYENPLNPLTHHQTAEEIVNQLGGCPDYILAATSTCGTLMGFAEYNDQFSKRMKIIPVDAFGSVIFGGKPEKRVIPGFGASKTSTLLKEDLLQSPMWMKEWESIIGCKKLLKHEAILAGGSTGALVSAVEKLEMKPNEKAVIIICDRGERYLDTIYSDAWIKETLGIEILELINRNVDEAVELKQYN</sequence>
<evidence type="ECO:0000256" key="7">
    <source>
        <dbReference type="ARBA" id="ARBA00022679"/>
    </source>
</evidence>
<evidence type="ECO:0000256" key="4">
    <source>
        <dbReference type="ARBA" id="ARBA00011738"/>
    </source>
</evidence>
<comment type="cofactor">
    <cofactor evidence="1">
        <name>pyridoxal 5'-phosphate</name>
        <dbReference type="ChEBI" id="CHEBI:597326"/>
    </cofactor>
</comment>
<dbReference type="CDD" id="cd01561">
    <property type="entry name" value="CBS_like"/>
    <property type="match status" value="1"/>
</dbReference>
<dbReference type="NCBIfam" id="TIGR03945">
    <property type="entry name" value="PLP_SbnA_fam"/>
    <property type="match status" value="1"/>
</dbReference>
<evidence type="ECO:0000256" key="2">
    <source>
        <dbReference type="ARBA" id="ARBA00004924"/>
    </source>
</evidence>
<dbReference type="InterPro" id="IPR023927">
    <property type="entry name" value="SbnA"/>
</dbReference>
<evidence type="ECO:0000256" key="3">
    <source>
        <dbReference type="ARBA" id="ARBA00008519"/>
    </source>
</evidence>
<dbReference type="EMBL" id="JAKZGS010000006">
    <property type="protein sequence ID" value="MCH7398187.1"/>
    <property type="molecule type" value="Genomic_DNA"/>
</dbReference>
<comment type="pathway">
    <text evidence="2">Siderophore biosynthesis.</text>
</comment>
<comment type="caution">
    <text evidence="10">The sequence shown here is derived from an EMBL/GenBank/DDBJ whole genome shotgun (WGS) entry which is preliminary data.</text>
</comment>
<feature type="domain" description="Tryptophan synthase beta chain-like PALP" evidence="9">
    <location>
        <begin position="23"/>
        <end position="307"/>
    </location>
</feature>
<reference evidence="10" key="1">
    <citation type="submission" date="2022-03" db="EMBL/GenBank/DDBJ databases">
        <title>De novo assembled genomes of Belliella spp. (Cyclobacteriaceae) strains.</title>
        <authorList>
            <person name="Szabo A."/>
            <person name="Korponai K."/>
            <person name="Felfoldi T."/>
        </authorList>
    </citation>
    <scope>NUCLEOTIDE SEQUENCE</scope>
    <source>
        <strain evidence="10">DSM 107340</strain>
    </source>
</reference>
<dbReference type="Proteomes" id="UP001165488">
    <property type="component" value="Unassembled WGS sequence"/>
</dbReference>
<dbReference type="InterPro" id="IPR050214">
    <property type="entry name" value="Cys_Synth/Cystath_Beta-Synth"/>
</dbReference>
<dbReference type="Pfam" id="PF00291">
    <property type="entry name" value="PALP"/>
    <property type="match status" value="1"/>
</dbReference>
<keyword evidence="8" id="KW-0663">Pyridoxal phosphate</keyword>
<dbReference type="EC" id="2.5.1.140" evidence="5"/>
<evidence type="ECO:0000313" key="11">
    <source>
        <dbReference type="Proteomes" id="UP001165488"/>
    </source>
</evidence>
<dbReference type="InterPro" id="IPR001926">
    <property type="entry name" value="TrpB-like_PALP"/>
</dbReference>
<evidence type="ECO:0000256" key="5">
    <source>
        <dbReference type="ARBA" id="ARBA00012331"/>
    </source>
</evidence>
<keyword evidence="11" id="KW-1185">Reference proteome</keyword>
<comment type="subunit">
    <text evidence="4">Homodimer.</text>
</comment>
<dbReference type="InterPro" id="IPR001216">
    <property type="entry name" value="P-phosphate_BS"/>
</dbReference>
<dbReference type="Gene3D" id="3.40.50.1100">
    <property type="match status" value="2"/>
</dbReference>
<evidence type="ECO:0000256" key="8">
    <source>
        <dbReference type="ARBA" id="ARBA00022898"/>
    </source>
</evidence>
<evidence type="ECO:0000313" key="10">
    <source>
        <dbReference type="EMBL" id="MCH7398187.1"/>
    </source>
</evidence>
<dbReference type="PROSITE" id="PS00901">
    <property type="entry name" value="CYS_SYNTHASE"/>
    <property type="match status" value="1"/>
</dbReference>
<dbReference type="InterPro" id="IPR036052">
    <property type="entry name" value="TrpB-like_PALP_sf"/>
</dbReference>
<protein>
    <recommendedName>
        <fullName evidence="6">N-(2-amino-2-carboxyethyl)-L-glutamate synthase</fullName>
        <ecNumber evidence="5">2.5.1.140</ecNumber>
    </recommendedName>
</protein>
<organism evidence="10 11">
    <name type="scientific">Belliella calami</name>
    <dbReference type="NCBI Taxonomy" id="2923436"/>
    <lineage>
        <taxon>Bacteria</taxon>
        <taxon>Pseudomonadati</taxon>
        <taxon>Bacteroidota</taxon>
        <taxon>Cytophagia</taxon>
        <taxon>Cytophagales</taxon>
        <taxon>Cyclobacteriaceae</taxon>
        <taxon>Belliella</taxon>
    </lineage>
</organism>
<name>A0ABS9UNJ9_9BACT</name>
<evidence type="ECO:0000256" key="6">
    <source>
        <dbReference type="ARBA" id="ARBA00016985"/>
    </source>
</evidence>
<proteinExistence type="inferred from homology"/>